<dbReference type="EMBL" id="CAAALY010082820">
    <property type="protein sequence ID" value="VEL26800.1"/>
    <property type="molecule type" value="Genomic_DNA"/>
</dbReference>
<name>A0A448X3E0_9PLAT</name>
<organism evidence="2 3">
    <name type="scientific">Protopolystoma xenopodis</name>
    <dbReference type="NCBI Taxonomy" id="117903"/>
    <lineage>
        <taxon>Eukaryota</taxon>
        <taxon>Metazoa</taxon>
        <taxon>Spiralia</taxon>
        <taxon>Lophotrochozoa</taxon>
        <taxon>Platyhelminthes</taxon>
        <taxon>Monogenea</taxon>
        <taxon>Polyopisthocotylea</taxon>
        <taxon>Polystomatidea</taxon>
        <taxon>Polystomatidae</taxon>
        <taxon>Protopolystoma</taxon>
    </lineage>
</organism>
<comment type="caution">
    <text evidence="2">The sequence shown here is derived from an EMBL/GenBank/DDBJ whole genome shotgun (WGS) entry which is preliminary data.</text>
</comment>
<reference evidence="2" key="1">
    <citation type="submission" date="2018-11" db="EMBL/GenBank/DDBJ databases">
        <authorList>
            <consortium name="Pathogen Informatics"/>
        </authorList>
    </citation>
    <scope>NUCLEOTIDE SEQUENCE</scope>
</reference>
<feature type="region of interest" description="Disordered" evidence="1">
    <location>
        <begin position="174"/>
        <end position="198"/>
    </location>
</feature>
<gene>
    <name evidence="2" type="ORF">PXEA_LOCUS20240</name>
</gene>
<dbReference type="AlphaFoldDB" id="A0A448X3E0"/>
<dbReference type="Proteomes" id="UP000784294">
    <property type="component" value="Unassembled WGS sequence"/>
</dbReference>
<feature type="non-terminal residue" evidence="2">
    <location>
        <position position="1"/>
    </location>
</feature>
<evidence type="ECO:0000256" key="1">
    <source>
        <dbReference type="SAM" id="MobiDB-lite"/>
    </source>
</evidence>
<sequence>MLQTYETELIHIVDANWCCKLGPNARHYLHFFEALRAALQACQLASRVLFPTSLVVAPMTSGAGVKHISSMSMLADGLTSSERDYLQASLAPTSGFLPVIRSYDSAELASFLSTTGSNPPWTSKRLFRLLLRADYDSYGSIAFSKNGRRRLLDCLIDRGLSLNNVPLLKPNSAGLSDRSSEVATGLSADGMTDKELEK</sequence>
<evidence type="ECO:0000313" key="2">
    <source>
        <dbReference type="EMBL" id="VEL26800.1"/>
    </source>
</evidence>
<keyword evidence="3" id="KW-1185">Reference proteome</keyword>
<protein>
    <submittedName>
        <fullName evidence="2">Uncharacterized protein</fullName>
    </submittedName>
</protein>
<evidence type="ECO:0000313" key="3">
    <source>
        <dbReference type="Proteomes" id="UP000784294"/>
    </source>
</evidence>
<proteinExistence type="predicted"/>
<accession>A0A448X3E0</accession>